<dbReference type="EMBL" id="JACCBA010000001">
    <property type="protein sequence ID" value="NYD46028.1"/>
    <property type="molecule type" value="Genomic_DNA"/>
</dbReference>
<dbReference type="AlphaFoldDB" id="A0A7Y9JEY1"/>
<sequence length="69" mass="6682">MPSSPLLPQIPSAPGVASGKPAAAAGFAAPKGLPFNGGDALPLVARDLTAIAAGSAAVAAPRRRHARDS</sequence>
<evidence type="ECO:0000313" key="3">
    <source>
        <dbReference type="Proteomes" id="UP000529783"/>
    </source>
</evidence>
<evidence type="ECO:0000313" key="2">
    <source>
        <dbReference type="EMBL" id="NYD46028.1"/>
    </source>
</evidence>
<dbReference type="RefSeq" id="WP_179843347.1">
    <property type="nucleotide sequence ID" value="NZ_JACCBA010000001.1"/>
</dbReference>
<gene>
    <name evidence="2" type="ORF">BJY14_002011</name>
</gene>
<keyword evidence="3" id="KW-1185">Reference proteome</keyword>
<dbReference type="Proteomes" id="UP000529783">
    <property type="component" value="Unassembled WGS sequence"/>
</dbReference>
<protein>
    <submittedName>
        <fullName evidence="2">Uncharacterized protein</fullName>
    </submittedName>
</protein>
<feature type="region of interest" description="Disordered" evidence="1">
    <location>
        <begin position="1"/>
        <end position="22"/>
    </location>
</feature>
<accession>A0A7Y9JEY1</accession>
<proteinExistence type="predicted"/>
<name>A0A7Y9JEY1_9ACTN</name>
<comment type="caution">
    <text evidence="2">The sequence shown here is derived from an EMBL/GenBank/DDBJ whole genome shotgun (WGS) entry which is preliminary data.</text>
</comment>
<feature type="compositionally biased region" description="Low complexity" evidence="1">
    <location>
        <begin position="12"/>
        <end position="22"/>
    </location>
</feature>
<reference evidence="2 3" key="1">
    <citation type="submission" date="2020-07" db="EMBL/GenBank/DDBJ databases">
        <title>Sequencing the genomes of 1000 actinobacteria strains.</title>
        <authorList>
            <person name="Klenk H.-P."/>
        </authorList>
    </citation>
    <scope>NUCLEOTIDE SEQUENCE [LARGE SCALE GENOMIC DNA]</scope>
    <source>
        <strain evidence="2 3">DSM 40398</strain>
    </source>
</reference>
<evidence type="ECO:0000256" key="1">
    <source>
        <dbReference type="SAM" id="MobiDB-lite"/>
    </source>
</evidence>
<organism evidence="2 3">
    <name type="scientific">Actinomadura luteofluorescens</name>
    <dbReference type="NCBI Taxonomy" id="46163"/>
    <lineage>
        <taxon>Bacteria</taxon>
        <taxon>Bacillati</taxon>
        <taxon>Actinomycetota</taxon>
        <taxon>Actinomycetes</taxon>
        <taxon>Streptosporangiales</taxon>
        <taxon>Thermomonosporaceae</taxon>
        <taxon>Actinomadura</taxon>
    </lineage>
</organism>